<proteinExistence type="predicted"/>
<feature type="non-terminal residue" evidence="1">
    <location>
        <position position="1"/>
    </location>
</feature>
<protein>
    <submittedName>
        <fullName evidence="1">Uncharacterized protein</fullName>
    </submittedName>
</protein>
<evidence type="ECO:0000313" key="1">
    <source>
        <dbReference type="EMBL" id="SBR65595.1"/>
    </source>
</evidence>
<accession>A0A1A8N943</accession>
<feature type="non-terminal residue" evidence="1">
    <location>
        <position position="94"/>
    </location>
</feature>
<reference evidence="1" key="1">
    <citation type="submission" date="2016-05" db="EMBL/GenBank/DDBJ databases">
        <authorList>
            <person name="Lavstsen T."/>
            <person name="Jespersen J.S."/>
        </authorList>
    </citation>
    <scope>NUCLEOTIDE SEQUENCE</scope>
    <source>
        <tissue evidence="1">Brain</tissue>
    </source>
</reference>
<reference evidence="1" key="2">
    <citation type="submission" date="2016-06" db="EMBL/GenBank/DDBJ databases">
        <title>The genome of a short-lived fish provides insights into sex chromosome evolution and the genetic control of aging.</title>
        <authorList>
            <person name="Reichwald K."/>
            <person name="Felder M."/>
            <person name="Petzold A."/>
            <person name="Koch P."/>
            <person name="Groth M."/>
            <person name="Platzer M."/>
        </authorList>
    </citation>
    <scope>NUCLEOTIDE SEQUENCE</scope>
    <source>
        <tissue evidence="1">Brain</tissue>
    </source>
</reference>
<dbReference type="EMBL" id="HAEH01000793">
    <property type="protein sequence ID" value="SBR65595.1"/>
    <property type="molecule type" value="Transcribed_RNA"/>
</dbReference>
<sequence length="94" mass="10703">TDPLSHHSPPLDFGLSPTQLTPVLIPPLKILDLSPNVRTSETKSSKFSTLPILDRCSSQQTHPRSCAHHRYTWRCTFSFPYSNKTFLFLLTYVS</sequence>
<gene>
    <name evidence="1" type="primary">Nfu_g_1_014567</name>
</gene>
<dbReference type="AlphaFoldDB" id="A0A1A8N943"/>
<name>A0A1A8N943_9TELE</name>
<organism evidence="1">
    <name type="scientific">Nothobranchius rachovii</name>
    <name type="common">bluefin notho</name>
    <dbReference type="NCBI Taxonomy" id="451742"/>
    <lineage>
        <taxon>Eukaryota</taxon>
        <taxon>Metazoa</taxon>
        <taxon>Chordata</taxon>
        <taxon>Craniata</taxon>
        <taxon>Vertebrata</taxon>
        <taxon>Euteleostomi</taxon>
        <taxon>Actinopterygii</taxon>
        <taxon>Neopterygii</taxon>
        <taxon>Teleostei</taxon>
        <taxon>Neoteleostei</taxon>
        <taxon>Acanthomorphata</taxon>
        <taxon>Ovalentaria</taxon>
        <taxon>Atherinomorphae</taxon>
        <taxon>Cyprinodontiformes</taxon>
        <taxon>Nothobranchiidae</taxon>
        <taxon>Nothobranchius</taxon>
    </lineage>
</organism>